<proteinExistence type="predicted"/>
<comment type="caution">
    <text evidence="2">The sequence shown here is derived from an EMBL/GenBank/DDBJ whole genome shotgun (WGS) entry which is preliminary data.</text>
</comment>
<dbReference type="EMBL" id="JAKJXO020000029">
    <property type="protein sequence ID" value="KAL1591342.1"/>
    <property type="molecule type" value="Genomic_DNA"/>
</dbReference>
<accession>A0ABR3QHM1</accession>
<feature type="region of interest" description="Disordered" evidence="1">
    <location>
        <begin position="1"/>
        <end position="78"/>
    </location>
</feature>
<sequence>MARAGGSFLAAGDQLGVSGDPGGAKCVEYNGEAEDDKDGEDDSKEGEPEGDHEEEYDEDREVEGPRRGSRRARIDWSF</sequence>
<organism evidence="2 3">
    <name type="scientific">Paraconiothyrium brasiliense</name>
    <dbReference type="NCBI Taxonomy" id="300254"/>
    <lineage>
        <taxon>Eukaryota</taxon>
        <taxon>Fungi</taxon>
        <taxon>Dikarya</taxon>
        <taxon>Ascomycota</taxon>
        <taxon>Pezizomycotina</taxon>
        <taxon>Dothideomycetes</taxon>
        <taxon>Pleosporomycetidae</taxon>
        <taxon>Pleosporales</taxon>
        <taxon>Massarineae</taxon>
        <taxon>Didymosphaeriaceae</taxon>
        <taxon>Paraconiothyrium</taxon>
    </lineage>
</organism>
<evidence type="ECO:0000256" key="1">
    <source>
        <dbReference type="SAM" id="MobiDB-lite"/>
    </source>
</evidence>
<evidence type="ECO:0000313" key="3">
    <source>
        <dbReference type="Proteomes" id="UP001521785"/>
    </source>
</evidence>
<feature type="compositionally biased region" description="Acidic residues" evidence="1">
    <location>
        <begin position="31"/>
        <end position="61"/>
    </location>
</feature>
<name>A0ABR3QHM1_9PLEO</name>
<reference evidence="2 3" key="1">
    <citation type="submission" date="2024-02" db="EMBL/GenBank/DDBJ databases">
        <title>De novo assembly and annotation of 12 fungi associated with fruit tree decline syndrome in Ontario, Canada.</title>
        <authorList>
            <person name="Sulman M."/>
            <person name="Ellouze W."/>
            <person name="Ilyukhin E."/>
        </authorList>
    </citation>
    <scope>NUCLEOTIDE SEQUENCE [LARGE SCALE GENOMIC DNA]</scope>
    <source>
        <strain evidence="2 3">M42-189</strain>
    </source>
</reference>
<evidence type="ECO:0000313" key="2">
    <source>
        <dbReference type="EMBL" id="KAL1591342.1"/>
    </source>
</evidence>
<gene>
    <name evidence="2" type="ORF">SLS60_012086</name>
</gene>
<protein>
    <submittedName>
        <fullName evidence="2">Uncharacterized protein</fullName>
    </submittedName>
</protein>
<keyword evidence="3" id="KW-1185">Reference proteome</keyword>
<dbReference type="Proteomes" id="UP001521785">
    <property type="component" value="Unassembled WGS sequence"/>
</dbReference>